<keyword evidence="1" id="KW-0479">Metal-binding</keyword>
<reference evidence="3 4" key="1">
    <citation type="submission" date="2019-10" db="EMBL/GenBank/DDBJ databases">
        <title>Rubrobacter sp nov SCSIO 52915 isolated from a deep-sea sediment in the South China Sea.</title>
        <authorList>
            <person name="Chen R.W."/>
        </authorList>
    </citation>
    <scope>NUCLEOTIDE SEQUENCE [LARGE SCALE GENOMIC DNA]</scope>
    <source>
        <strain evidence="3 4">SCSIO 52915</strain>
    </source>
</reference>
<dbReference type="PANTHER" id="PTHR35848:SF6">
    <property type="entry name" value="CUPIN TYPE-2 DOMAIN-CONTAINING PROTEIN"/>
    <property type="match status" value="1"/>
</dbReference>
<dbReference type="InterPro" id="IPR051610">
    <property type="entry name" value="GPI/OXD"/>
</dbReference>
<dbReference type="AlphaFoldDB" id="A0A6G8Q171"/>
<feature type="domain" description="Cupin type-1" evidence="2">
    <location>
        <begin position="26"/>
        <end position="143"/>
    </location>
</feature>
<dbReference type="GO" id="GO:0046872">
    <property type="term" value="F:metal ion binding"/>
    <property type="evidence" value="ECO:0007669"/>
    <property type="project" value="UniProtKB-KW"/>
</dbReference>
<dbReference type="SUPFAM" id="SSF51182">
    <property type="entry name" value="RmlC-like cupins"/>
    <property type="match status" value="1"/>
</dbReference>
<organism evidence="3 4">
    <name type="scientific">Rubrobacter marinus</name>
    <dbReference type="NCBI Taxonomy" id="2653852"/>
    <lineage>
        <taxon>Bacteria</taxon>
        <taxon>Bacillati</taxon>
        <taxon>Actinomycetota</taxon>
        <taxon>Rubrobacteria</taxon>
        <taxon>Rubrobacterales</taxon>
        <taxon>Rubrobacteraceae</taxon>
        <taxon>Rubrobacter</taxon>
    </lineage>
</organism>
<evidence type="ECO:0000313" key="4">
    <source>
        <dbReference type="Proteomes" id="UP000502706"/>
    </source>
</evidence>
<sequence>MLTAASNHPTLELRVGEAEEASVFGRNLAEERERYGLASRALLQKGDVPGTRLTVTWVDVAPGSGQRLHYHDAEQVYVVLEGRGRMRVGDQEREVGSGDLVYVPSGAKHGIENASQETLVYVSAATPAMDVEAAYDTGGLRRDGREET</sequence>
<dbReference type="InterPro" id="IPR006045">
    <property type="entry name" value="Cupin_1"/>
</dbReference>
<dbReference type="PANTHER" id="PTHR35848">
    <property type="entry name" value="OXALATE-BINDING PROTEIN"/>
    <property type="match status" value="1"/>
</dbReference>
<dbReference type="Pfam" id="PF07883">
    <property type="entry name" value="Cupin_2"/>
    <property type="match status" value="1"/>
</dbReference>
<protein>
    <submittedName>
        <fullName evidence="3">Cupin domain-containing protein</fullName>
    </submittedName>
</protein>
<evidence type="ECO:0000256" key="1">
    <source>
        <dbReference type="ARBA" id="ARBA00022723"/>
    </source>
</evidence>
<evidence type="ECO:0000259" key="2">
    <source>
        <dbReference type="SMART" id="SM00835"/>
    </source>
</evidence>
<keyword evidence="4" id="KW-1185">Reference proteome</keyword>
<dbReference type="EMBL" id="CP045121">
    <property type="protein sequence ID" value="QIN80213.1"/>
    <property type="molecule type" value="Genomic_DNA"/>
</dbReference>
<evidence type="ECO:0000313" key="3">
    <source>
        <dbReference type="EMBL" id="QIN80213.1"/>
    </source>
</evidence>
<proteinExistence type="predicted"/>
<name>A0A6G8Q171_9ACTN</name>
<dbReference type="Proteomes" id="UP000502706">
    <property type="component" value="Chromosome"/>
</dbReference>
<dbReference type="InterPro" id="IPR011051">
    <property type="entry name" value="RmlC_Cupin_sf"/>
</dbReference>
<dbReference type="InterPro" id="IPR014710">
    <property type="entry name" value="RmlC-like_jellyroll"/>
</dbReference>
<dbReference type="KEGG" id="rmar:GBA65_18695"/>
<dbReference type="Gene3D" id="2.60.120.10">
    <property type="entry name" value="Jelly Rolls"/>
    <property type="match status" value="1"/>
</dbReference>
<gene>
    <name evidence="3" type="ORF">GBA65_18695</name>
</gene>
<accession>A0A6G8Q171</accession>
<dbReference type="SMART" id="SM00835">
    <property type="entry name" value="Cupin_1"/>
    <property type="match status" value="1"/>
</dbReference>
<dbReference type="InterPro" id="IPR013096">
    <property type="entry name" value="Cupin_2"/>
</dbReference>